<dbReference type="InterPro" id="IPR014221">
    <property type="entry name" value="SpoII_E"/>
</dbReference>
<sequence length="791" mass="88374">MAEKPTVLPVHLSREKKSILTSLNKKLILLNMMAFLLGRAGILQGLTPFGIGFFAAFSHKDRKYASLGITTLLGVMTIKGVYESIPYGITLGIIYLLFHYVLDLRKVKTLKAAFISGFVYLTVGTIALSFQNFYLYDVMMVSFEALVIFVTVYISSYALPIITESRSRKILSTEEIICVAILMAIGLTGIQEVSILDLSLKNSIAILLTILFAYNGGTAVGASVGVTLGLITSMSIAGTPPVIIGIFGFSGLLAGIFKDTGKLGTGLGFLMGNAILTFYINGYYEVFIQFREVFLAFALFLLLPAAWIEQLEKFTNNPKSIIYADQSHSERMKKQTYEKLMEFSSAFHELAATFEKVSDKYEIFERDDLTNLIQEVANHTCYKCGMKRSCWEKNFNTTYQSMADLLVLIETRDNIEVEALPEEIRKRCIHSEQVVEKMTHLYQLSYLDMTWKQQFIENRHLVGEQFHGVSEVIRQMAKDLSGETTFDIDLENDLYVALDKAGLSVKNIMVTNHQGGNLEITIEKNPCYHRESCTNNFIPVISEAVGSKLVKKPGTCSYQRDGEGCSFTLVKANQYTAVTKVAKMTKSGNLLSGDTYTFMDIKDNQYLTAISDGMGTGDKAHRQSSATITMLEKMMETGFDREVAIKTINSMLMLKSSEEIFSTLDMALIDLCKGKADFVKIGGAQSFIKRNQTTIETIHSSTLPIGILKDIQYNENVQNIEDGDLIIMVSDGILEVNKEEGEQWLEEFLASVETRNPQDLADRILEKALHLNNNKVKDDMTVLVTKIFKAA</sequence>
<proteinExistence type="predicted"/>
<dbReference type="STRING" id="84022.CACET_c01210"/>
<dbReference type="GO" id="GO:0004722">
    <property type="term" value="F:protein serine/threonine phosphatase activity"/>
    <property type="evidence" value="ECO:0007669"/>
    <property type="project" value="UniProtKB-EC"/>
</dbReference>
<dbReference type="InterPro" id="IPR001932">
    <property type="entry name" value="PPM-type_phosphatase-like_dom"/>
</dbReference>
<name>A0A0D8IAW6_9CLOT</name>
<keyword evidence="1 2" id="KW-0378">Hydrolase</keyword>
<evidence type="ECO:0000256" key="1">
    <source>
        <dbReference type="ARBA" id="ARBA00022801"/>
    </source>
</evidence>
<keyword evidence="3" id="KW-1185">Reference proteome</keyword>
<dbReference type="PANTHER" id="PTHR43156">
    <property type="entry name" value="STAGE II SPORULATION PROTEIN E-RELATED"/>
    <property type="match status" value="1"/>
</dbReference>
<protein>
    <submittedName>
        <fullName evidence="2">Stage II sporulation protein E</fullName>
        <ecNumber evidence="2">3.1.3.16</ecNumber>
    </submittedName>
</protein>
<evidence type="ECO:0000313" key="3">
    <source>
        <dbReference type="Proteomes" id="UP000035704"/>
    </source>
</evidence>
<dbReference type="Pfam" id="PF19732">
    <property type="entry name" value="SpoIIE_N"/>
    <property type="match status" value="1"/>
</dbReference>
<dbReference type="InterPro" id="IPR052016">
    <property type="entry name" value="Bact_Sigma-Reg"/>
</dbReference>
<dbReference type="InterPro" id="IPR036457">
    <property type="entry name" value="PPM-type-like_dom_sf"/>
</dbReference>
<dbReference type="Gene3D" id="3.60.40.10">
    <property type="entry name" value="PPM-type phosphatase domain"/>
    <property type="match status" value="1"/>
</dbReference>
<dbReference type="KEGG" id="cace:CACET_c01210"/>
<dbReference type="PATRIC" id="fig|84022.5.peg.3986"/>
<reference evidence="2 3" key="1">
    <citation type="submission" date="2014-10" db="EMBL/GenBank/DDBJ databases">
        <title>Genome sequence of Clostridium aceticum DSM 1496.</title>
        <authorList>
            <person name="Poehlein A."/>
            <person name="Schiel-Bengelsdorf B."/>
            <person name="Gottschalk G."/>
            <person name="Duerre P."/>
            <person name="Daniel R."/>
        </authorList>
    </citation>
    <scope>NUCLEOTIDE SEQUENCE [LARGE SCALE GENOMIC DNA]</scope>
    <source>
        <strain evidence="2 3">DSM 1496</strain>
    </source>
</reference>
<dbReference type="SMART" id="SM00331">
    <property type="entry name" value="PP2C_SIG"/>
    <property type="match status" value="1"/>
</dbReference>
<dbReference type="SUPFAM" id="SSF81606">
    <property type="entry name" value="PP2C-like"/>
    <property type="match status" value="1"/>
</dbReference>
<dbReference type="PANTHER" id="PTHR43156:SF2">
    <property type="entry name" value="STAGE II SPORULATION PROTEIN E"/>
    <property type="match status" value="1"/>
</dbReference>
<evidence type="ECO:0000313" key="2">
    <source>
        <dbReference type="EMBL" id="AKL93639.1"/>
    </source>
</evidence>
<dbReference type="AlphaFoldDB" id="A0A0D8IAW6"/>
<dbReference type="InterPro" id="IPR045768">
    <property type="entry name" value="SpoIIE_N"/>
</dbReference>
<dbReference type="OrthoDB" id="9763774at2"/>
<organism evidence="2 3">
    <name type="scientific">Clostridium aceticum</name>
    <dbReference type="NCBI Taxonomy" id="84022"/>
    <lineage>
        <taxon>Bacteria</taxon>
        <taxon>Bacillati</taxon>
        <taxon>Bacillota</taxon>
        <taxon>Clostridia</taxon>
        <taxon>Eubacteriales</taxon>
        <taxon>Clostridiaceae</taxon>
        <taxon>Clostridium</taxon>
    </lineage>
</organism>
<dbReference type="Pfam" id="PF07228">
    <property type="entry name" value="SpoIIE"/>
    <property type="match status" value="1"/>
</dbReference>
<dbReference type="NCBIfam" id="TIGR02865">
    <property type="entry name" value="spore_II_E"/>
    <property type="match status" value="1"/>
</dbReference>
<dbReference type="EC" id="3.1.3.16" evidence="2"/>
<dbReference type="EMBL" id="CP009687">
    <property type="protein sequence ID" value="AKL93639.1"/>
    <property type="molecule type" value="Genomic_DNA"/>
</dbReference>
<gene>
    <name evidence="2" type="primary">spoIIE</name>
    <name evidence="2" type="ORF">CACET_c01210</name>
</gene>
<dbReference type="RefSeq" id="WP_044824631.1">
    <property type="nucleotide sequence ID" value="NZ_CP009687.1"/>
</dbReference>
<dbReference type="Proteomes" id="UP000035704">
    <property type="component" value="Chromosome"/>
</dbReference>
<accession>A0A0D8IAW6</accession>